<feature type="region of interest" description="Disordered" evidence="1">
    <location>
        <begin position="581"/>
        <end position="714"/>
    </location>
</feature>
<feature type="region of interest" description="Disordered" evidence="1">
    <location>
        <begin position="236"/>
        <end position="374"/>
    </location>
</feature>
<gene>
    <name evidence="2" type="ORF">ADUPG1_008461</name>
</gene>
<comment type="caution">
    <text evidence="2">The sequence shown here is derived from an EMBL/GenBank/DDBJ whole genome shotgun (WGS) entry which is preliminary data.</text>
</comment>
<feature type="compositionally biased region" description="Basic and acidic residues" evidence="1">
    <location>
        <begin position="627"/>
        <end position="659"/>
    </location>
</feature>
<feature type="compositionally biased region" description="Basic and acidic residues" evidence="1">
    <location>
        <begin position="679"/>
        <end position="694"/>
    </location>
</feature>
<feature type="compositionally biased region" description="Basic and acidic residues" evidence="1">
    <location>
        <begin position="608"/>
        <end position="619"/>
    </location>
</feature>
<evidence type="ECO:0000313" key="2">
    <source>
        <dbReference type="EMBL" id="GKT35270.1"/>
    </source>
</evidence>
<evidence type="ECO:0000256" key="1">
    <source>
        <dbReference type="SAM" id="MobiDB-lite"/>
    </source>
</evidence>
<feature type="compositionally biased region" description="Low complexity" evidence="1">
    <location>
        <begin position="663"/>
        <end position="677"/>
    </location>
</feature>
<dbReference type="EMBL" id="BQXS01010956">
    <property type="protein sequence ID" value="GKT35270.1"/>
    <property type="molecule type" value="Genomic_DNA"/>
</dbReference>
<feature type="compositionally biased region" description="Basic and acidic residues" evidence="1">
    <location>
        <begin position="312"/>
        <end position="374"/>
    </location>
</feature>
<sequence length="762" mass="89534">CITIFDNSLDTIIALLPGVSLQVLIDWLRDNLDTMRELYPDSTYDWYNVYYLLQSLEKRICMLDTPVLEDCDLDVESIYYPLAVCGILDGIECECACEFVCDEEALICSETDPCPVFNPDDCDDLECPVCEYINPDPVEIECPVCDRITAIAEEARTCSEVAQTDDESTCDCPQVPPCNVQVCPDPNLYCLVPKIEKHKKHKKHEKQMSRKERSESECSYESEKWSEYSCEDERSDRHNKKDKRSDRKDNKRDSRKNRRESSEECSDEYSHFESCSEQSFKQDKKNKRSHQSRQEYSWSEGYSHEWSSMSNDYRKKSNKRDSRKDKKDDRKKDRRDDRDRRDYDRESRDYDRESRDYDRESRDYDRESRDYDREPRVGGKAACLYCTCPTIDDCICPQHRECPELPECPVPVPCADRCFDIADVKFPEPKCQQCPHFPNDDPLITYAPPCPQTSGTTTCECQSQSTCEELSCELPICSFADVCSSSWECSNSWSGSFSWHSCRSNESSCFGSDDCESSECQKFHHKEGDKKFRRVCKTWDKLDDVKQKWQWEDGKEEKHGRPSCCPQRRRDDCSRSEMSDHWERSERGRDSMRRKDDKQSYSMSCEHTSCEEWSKDSRRSSSKNRKSQRDSRNERSRGSERDSWDERSERSQRGSRSEEESFSAKSYGSGKKSQKSSNKSRDSDKKNKDYDKKDKKDKKHGKKENHKHKKHDDIFCDKDGKCQDKYGRKHTYSGPCDEGCPFTWHRLFNPYKDECPQTHKNK</sequence>
<organism evidence="2 3">
    <name type="scientific">Aduncisulcus paluster</name>
    <dbReference type="NCBI Taxonomy" id="2918883"/>
    <lineage>
        <taxon>Eukaryota</taxon>
        <taxon>Metamonada</taxon>
        <taxon>Carpediemonas-like organisms</taxon>
        <taxon>Aduncisulcus</taxon>
    </lineage>
</organism>
<accession>A0ABQ5KS28</accession>
<feature type="compositionally biased region" description="Basic and acidic residues" evidence="1">
    <location>
        <begin position="581"/>
        <end position="599"/>
    </location>
</feature>
<feature type="compositionally biased region" description="Basic and acidic residues" evidence="1">
    <location>
        <begin position="243"/>
        <end position="252"/>
    </location>
</feature>
<feature type="compositionally biased region" description="Basic residues" evidence="1">
    <location>
        <begin position="695"/>
        <end position="710"/>
    </location>
</feature>
<feature type="region of interest" description="Disordered" evidence="1">
    <location>
        <begin position="554"/>
        <end position="573"/>
    </location>
</feature>
<evidence type="ECO:0000313" key="3">
    <source>
        <dbReference type="Proteomes" id="UP001057375"/>
    </source>
</evidence>
<keyword evidence="3" id="KW-1185">Reference proteome</keyword>
<name>A0ABQ5KS28_9EUKA</name>
<feature type="non-terminal residue" evidence="2">
    <location>
        <position position="1"/>
    </location>
</feature>
<dbReference type="Proteomes" id="UP001057375">
    <property type="component" value="Unassembled WGS sequence"/>
</dbReference>
<protein>
    <submittedName>
        <fullName evidence="2">Cyst wall protein 1</fullName>
    </submittedName>
</protein>
<reference evidence="2" key="1">
    <citation type="submission" date="2022-03" db="EMBL/GenBank/DDBJ databases">
        <title>Draft genome sequence of Aduncisulcus paluster, a free-living microaerophilic Fornicata.</title>
        <authorList>
            <person name="Yuyama I."/>
            <person name="Kume K."/>
            <person name="Tamura T."/>
            <person name="Inagaki Y."/>
            <person name="Hashimoto T."/>
        </authorList>
    </citation>
    <scope>NUCLEOTIDE SEQUENCE</scope>
    <source>
        <strain evidence="2">NY0171</strain>
    </source>
</reference>
<proteinExistence type="predicted"/>